<protein>
    <submittedName>
        <fullName evidence="10">Proline/betaine transporter</fullName>
    </submittedName>
</protein>
<keyword evidence="5" id="KW-0769">Symport</keyword>
<dbReference type="GO" id="GO:0005886">
    <property type="term" value="C:plasma membrane"/>
    <property type="evidence" value="ECO:0007669"/>
    <property type="project" value="UniProtKB-SubCell"/>
</dbReference>
<name>A0A858PXB1_9RICK</name>
<evidence type="ECO:0000256" key="5">
    <source>
        <dbReference type="ARBA" id="ARBA00022847"/>
    </source>
</evidence>
<keyword evidence="3" id="KW-1003">Cell membrane</keyword>
<dbReference type="InterPro" id="IPR020846">
    <property type="entry name" value="MFS_dom"/>
</dbReference>
<evidence type="ECO:0000313" key="11">
    <source>
        <dbReference type="Proteomes" id="UP000500930"/>
    </source>
</evidence>
<dbReference type="InterPro" id="IPR036259">
    <property type="entry name" value="MFS_trans_sf"/>
</dbReference>
<feature type="transmembrane region" description="Helical" evidence="8">
    <location>
        <begin position="45"/>
        <end position="64"/>
    </location>
</feature>
<evidence type="ECO:0000256" key="7">
    <source>
        <dbReference type="ARBA" id="ARBA00023136"/>
    </source>
</evidence>
<feature type="transmembrane region" description="Helical" evidence="8">
    <location>
        <begin position="105"/>
        <end position="124"/>
    </location>
</feature>
<evidence type="ECO:0000256" key="4">
    <source>
        <dbReference type="ARBA" id="ARBA00022692"/>
    </source>
</evidence>
<keyword evidence="7 8" id="KW-0472">Membrane</keyword>
<evidence type="ECO:0000256" key="2">
    <source>
        <dbReference type="ARBA" id="ARBA00022448"/>
    </source>
</evidence>
<feature type="transmembrane region" description="Helical" evidence="8">
    <location>
        <begin position="234"/>
        <end position="255"/>
    </location>
</feature>
<feature type="transmembrane region" description="Helical" evidence="8">
    <location>
        <begin position="179"/>
        <end position="200"/>
    </location>
</feature>
<evidence type="ECO:0000256" key="1">
    <source>
        <dbReference type="ARBA" id="ARBA00004651"/>
    </source>
</evidence>
<accession>A0A858PXB1</accession>
<dbReference type="InterPro" id="IPR005828">
    <property type="entry name" value="MFS_sugar_transport-like"/>
</dbReference>
<keyword evidence="11" id="KW-1185">Reference proteome</keyword>
<feature type="transmembrane region" description="Helical" evidence="8">
    <location>
        <begin position="394"/>
        <end position="412"/>
    </location>
</feature>
<feature type="transmembrane region" description="Helical" evidence="8">
    <location>
        <begin position="20"/>
        <end position="39"/>
    </location>
</feature>
<feature type="transmembrane region" description="Helical" evidence="8">
    <location>
        <begin position="327"/>
        <end position="346"/>
    </location>
</feature>
<organism evidence="10 11">
    <name type="scientific">Anaplasma platys</name>
    <dbReference type="NCBI Taxonomy" id="949"/>
    <lineage>
        <taxon>Bacteria</taxon>
        <taxon>Pseudomonadati</taxon>
        <taxon>Pseudomonadota</taxon>
        <taxon>Alphaproteobacteria</taxon>
        <taxon>Rickettsiales</taxon>
        <taxon>Anaplasmataceae</taxon>
        <taxon>Anaplasma</taxon>
    </lineage>
</organism>
<dbReference type="Gene3D" id="1.20.1250.20">
    <property type="entry name" value="MFS general substrate transporter like domains"/>
    <property type="match status" value="2"/>
</dbReference>
<evidence type="ECO:0000256" key="8">
    <source>
        <dbReference type="SAM" id="Phobius"/>
    </source>
</evidence>
<evidence type="ECO:0000256" key="3">
    <source>
        <dbReference type="ARBA" id="ARBA00022475"/>
    </source>
</evidence>
<dbReference type="Pfam" id="PF00083">
    <property type="entry name" value="Sugar_tr"/>
    <property type="match status" value="2"/>
</dbReference>
<dbReference type="EMBL" id="CP046391">
    <property type="protein sequence ID" value="QJC27208.1"/>
    <property type="molecule type" value="Genomic_DNA"/>
</dbReference>
<sequence>MEAGKVRRAVLSTIVCNTLVWYDFILFGSLAGTIGELFFPPNDRYSTLLSSFCVVAVGFCMRPFGASMFGHIGDRYGRRAALVISLIAMTVPIGFMSIIPTYSSVGMLAPTLLVICRLVQGFSLGGEAGNATFLIEHSKKNRAGLFGSFEVLSAVAGSVLSLAVVMLSRHLTGDAFSSWGWRIPFIVGFLLGIGSIFIRFKAGESPAYEKHSSVADGLVKSPVRHLFRYYKRPLLLAICIDCIENCSFHLFMVFFSSYVGHLPHSSNISPMSSELIEIVIVTLSGVLTVAFGALSDVLGRKTVMGAASATLLVVAIPVFWMLSQDSIPFIVAGYLIFVVPFAASLGPSSAAMSELFPTRVRYTGFGISRNVSSALGGGIAPALCTWLIQATGWNLAPGLCVIFWAAVALIALSRIKPSDLNVDWVKSS</sequence>
<dbReference type="InterPro" id="IPR051084">
    <property type="entry name" value="H+-coupled_symporters"/>
</dbReference>
<proteinExistence type="predicted"/>
<feature type="transmembrane region" description="Helical" evidence="8">
    <location>
        <begin position="275"/>
        <end position="295"/>
    </location>
</feature>
<comment type="subcellular location">
    <subcellularLocation>
        <location evidence="1">Cell membrane</location>
        <topology evidence="1">Multi-pass membrane protein</topology>
    </subcellularLocation>
</comment>
<feature type="transmembrane region" description="Helical" evidence="8">
    <location>
        <begin position="302"/>
        <end position="321"/>
    </location>
</feature>
<dbReference type="SUPFAM" id="SSF103473">
    <property type="entry name" value="MFS general substrate transporter"/>
    <property type="match status" value="1"/>
</dbReference>
<dbReference type="GO" id="GO:0015293">
    <property type="term" value="F:symporter activity"/>
    <property type="evidence" value="ECO:0007669"/>
    <property type="project" value="UniProtKB-KW"/>
</dbReference>
<reference evidence="10 11" key="1">
    <citation type="journal article" date="2020" name="Pathogens">
        <title>First Whole Genome Sequence of Anaplasma platys, an Obligate Intracellular Rickettsial Pathogen of Dogs.</title>
        <authorList>
            <person name="Llanes A."/>
            <person name="Rajeev S."/>
        </authorList>
    </citation>
    <scope>NUCLEOTIDE SEQUENCE [LARGE SCALE GENOMIC DNA]</scope>
    <source>
        <strain evidence="10 11">S3</strain>
    </source>
</reference>
<dbReference type="PANTHER" id="PTHR43528">
    <property type="entry name" value="ALPHA-KETOGLUTARATE PERMEASE"/>
    <property type="match status" value="1"/>
</dbReference>
<dbReference type="PROSITE" id="PS50850">
    <property type="entry name" value="MFS"/>
    <property type="match status" value="1"/>
</dbReference>
<evidence type="ECO:0000313" key="10">
    <source>
        <dbReference type="EMBL" id="QJC27208.1"/>
    </source>
</evidence>
<evidence type="ECO:0000259" key="9">
    <source>
        <dbReference type="PROSITE" id="PS50850"/>
    </source>
</evidence>
<feature type="transmembrane region" description="Helical" evidence="8">
    <location>
        <begin position="76"/>
        <end position="99"/>
    </location>
</feature>
<keyword evidence="2" id="KW-0813">Transport</keyword>
<evidence type="ECO:0000256" key="6">
    <source>
        <dbReference type="ARBA" id="ARBA00022989"/>
    </source>
</evidence>
<feature type="domain" description="Major facilitator superfamily (MFS) profile" evidence="9">
    <location>
        <begin position="9"/>
        <end position="420"/>
    </location>
</feature>
<dbReference type="Proteomes" id="UP000500930">
    <property type="component" value="Chromosome"/>
</dbReference>
<keyword evidence="4 8" id="KW-0812">Transmembrane</keyword>
<dbReference type="PANTHER" id="PTHR43528:SF1">
    <property type="entry name" value="ALPHA-KETOGLUTARATE PERMEASE"/>
    <property type="match status" value="1"/>
</dbReference>
<dbReference type="RefSeq" id="WP_169192864.1">
    <property type="nucleotide sequence ID" value="NZ_CP046391.1"/>
</dbReference>
<gene>
    <name evidence="10" type="primary">proP_1</name>
    <name evidence="10" type="ORF">ANPL_00435</name>
</gene>
<dbReference type="AlphaFoldDB" id="A0A858PXB1"/>
<feature type="transmembrane region" description="Helical" evidence="8">
    <location>
        <begin position="367"/>
        <end position="388"/>
    </location>
</feature>
<feature type="transmembrane region" description="Helical" evidence="8">
    <location>
        <begin position="145"/>
        <end position="167"/>
    </location>
</feature>
<keyword evidence="6 8" id="KW-1133">Transmembrane helix</keyword>
<dbReference type="KEGG" id="aplt:ANPL_00435"/>